<comment type="caution">
    <text evidence="2">The sequence shown here is derived from an EMBL/GenBank/DDBJ whole genome shotgun (WGS) entry which is preliminary data.</text>
</comment>
<accession>A0A8X6PUQ2</accession>
<keyword evidence="3" id="KW-1185">Reference proteome</keyword>
<organism evidence="2 3">
    <name type="scientific">Nephila pilipes</name>
    <name type="common">Giant wood spider</name>
    <name type="synonym">Nephila maculata</name>
    <dbReference type="NCBI Taxonomy" id="299642"/>
    <lineage>
        <taxon>Eukaryota</taxon>
        <taxon>Metazoa</taxon>
        <taxon>Ecdysozoa</taxon>
        <taxon>Arthropoda</taxon>
        <taxon>Chelicerata</taxon>
        <taxon>Arachnida</taxon>
        <taxon>Araneae</taxon>
        <taxon>Araneomorphae</taxon>
        <taxon>Entelegynae</taxon>
        <taxon>Araneoidea</taxon>
        <taxon>Nephilidae</taxon>
        <taxon>Nephila</taxon>
    </lineage>
</organism>
<evidence type="ECO:0000313" key="2">
    <source>
        <dbReference type="EMBL" id="GFT86502.1"/>
    </source>
</evidence>
<evidence type="ECO:0000256" key="1">
    <source>
        <dbReference type="SAM" id="MobiDB-lite"/>
    </source>
</evidence>
<evidence type="ECO:0000313" key="3">
    <source>
        <dbReference type="Proteomes" id="UP000887013"/>
    </source>
</evidence>
<dbReference type="AlphaFoldDB" id="A0A8X6PUQ2"/>
<dbReference type="Proteomes" id="UP000887013">
    <property type="component" value="Unassembled WGS sequence"/>
</dbReference>
<sequence>MERSKRNRSNNSPLVLPIGRMRKICHNSAGSNALPDSPGRSCYTRNDCPGNNKRTDRFYLLLVWITLHSGNLVSLDEKEIECPNEYSFNTSLE</sequence>
<reference evidence="2" key="1">
    <citation type="submission" date="2020-08" db="EMBL/GenBank/DDBJ databases">
        <title>Multicomponent nature underlies the extraordinary mechanical properties of spider dragline silk.</title>
        <authorList>
            <person name="Kono N."/>
            <person name="Nakamura H."/>
            <person name="Mori M."/>
            <person name="Yoshida Y."/>
            <person name="Ohtoshi R."/>
            <person name="Malay A.D."/>
            <person name="Moran D.A.P."/>
            <person name="Tomita M."/>
            <person name="Numata K."/>
            <person name="Arakawa K."/>
        </authorList>
    </citation>
    <scope>NUCLEOTIDE SEQUENCE</scope>
</reference>
<proteinExistence type="predicted"/>
<name>A0A8X6PUQ2_NEPPI</name>
<dbReference type="OrthoDB" id="10338443at2759"/>
<feature type="region of interest" description="Disordered" evidence="1">
    <location>
        <begin position="29"/>
        <end position="53"/>
    </location>
</feature>
<dbReference type="EMBL" id="BMAW01073139">
    <property type="protein sequence ID" value="GFT86502.1"/>
    <property type="molecule type" value="Genomic_DNA"/>
</dbReference>
<protein>
    <submittedName>
        <fullName evidence="2">Uncharacterized protein</fullName>
    </submittedName>
</protein>
<gene>
    <name evidence="2" type="ORF">NPIL_65741</name>
</gene>